<dbReference type="PANTHER" id="PTHR15184:SF9">
    <property type="entry name" value="SPI-1 TYPE 3 SECRETION SYSTEM ATPASE"/>
    <property type="match status" value="1"/>
</dbReference>
<dbReference type="InterPro" id="IPR005714">
    <property type="entry name" value="ATPase_T3SS_FliI/YscN"/>
</dbReference>
<dbReference type="InterPro" id="IPR020003">
    <property type="entry name" value="ATPase_a/bsu_AS"/>
</dbReference>
<dbReference type="GO" id="GO:0005524">
    <property type="term" value="F:ATP binding"/>
    <property type="evidence" value="ECO:0007669"/>
    <property type="project" value="UniProtKB-KW"/>
</dbReference>
<keyword evidence="5" id="KW-0067">ATP-binding</keyword>
<dbReference type="SUPFAM" id="SSF52540">
    <property type="entry name" value="P-loop containing nucleoside triphosphate hydrolases"/>
    <property type="match status" value="1"/>
</dbReference>
<evidence type="ECO:0000256" key="11">
    <source>
        <dbReference type="ARBA" id="ARBA00024442"/>
    </source>
</evidence>
<evidence type="ECO:0000256" key="1">
    <source>
        <dbReference type="ARBA" id="ARBA00004496"/>
    </source>
</evidence>
<dbReference type="InterPro" id="IPR027417">
    <property type="entry name" value="P-loop_NTPase"/>
</dbReference>
<evidence type="ECO:0000256" key="2">
    <source>
        <dbReference type="ARBA" id="ARBA00022448"/>
    </source>
</evidence>
<dbReference type="EMBL" id="JAADJU010000001">
    <property type="protein sequence ID" value="NMP25389.1"/>
    <property type="molecule type" value="Genomic_DNA"/>
</dbReference>
<keyword evidence="6" id="KW-0653">Protein transport</keyword>
<dbReference type="GO" id="GO:0008564">
    <property type="term" value="F:protein-exporting ATPase activity"/>
    <property type="evidence" value="ECO:0007669"/>
    <property type="project" value="UniProtKB-EC"/>
</dbReference>
<dbReference type="PANTHER" id="PTHR15184">
    <property type="entry name" value="ATP SYNTHASE"/>
    <property type="match status" value="1"/>
</dbReference>
<comment type="similarity">
    <text evidence="9">Belongs to the ATPase alpha/beta chains family. T3SS ATPase subfamily.</text>
</comment>
<evidence type="ECO:0000256" key="5">
    <source>
        <dbReference type="ARBA" id="ARBA00022840"/>
    </source>
</evidence>
<dbReference type="EC" id="7.4.2.8" evidence="10"/>
<evidence type="ECO:0000313" key="14">
    <source>
        <dbReference type="EMBL" id="NMP25389.1"/>
    </source>
</evidence>
<keyword evidence="2" id="KW-0813">Transport</keyword>
<comment type="subcellular location">
    <subcellularLocation>
        <location evidence="1">Cytoplasm</location>
    </subcellularLocation>
</comment>
<keyword evidence="7" id="KW-1278">Translocase</keyword>
<evidence type="ECO:0000256" key="8">
    <source>
        <dbReference type="ARBA" id="ARBA00023026"/>
    </source>
</evidence>
<dbReference type="Pfam" id="PF00006">
    <property type="entry name" value="ATP-synt_ab"/>
    <property type="match status" value="1"/>
</dbReference>
<keyword evidence="3" id="KW-0963">Cytoplasm</keyword>
<evidence type="ECO:0000256" key="3">
    <source>
        <dbReference type="ARBA" id="ARBA00022490"/>
    </source>
</evidence>
<dbReference type="GO" id="GO:0005737">
    <property type="term" value="C:cytoplasm"/>
    <property type="evidence" value="ECO:0007669"/>
    <property type="project" value="UniProtKB-SubCell"/>
</dbReference>
<keyword evidence="15" id="KW-1185">Reference proteome</keyword>
<dbReference type="PROSITE" id="PS00152">
    <property type="entry name" value="ATPASE_ALPHA_BETA"/>
    <property type="match status" value="1"/>
</dbReference>
<dbReference type="AlphaFoldDB" id="A0A848MDT4"/>
<dbReference type="NCBIfam" id="TIGR01026">
    <property type="entry name" value="fliI_yscN"/>
    <property type="match status" value="1"/>
</dbReference>
<evidence type="ECO:0000259" key="13">
    <source>
        <dbReference type="SMART" id="SM00382"/>
    </source>
</evidence>
<dbReference type="SMART" id="SM00382">
    <property type="entry name" value="AAA"/>
    <property type="match status" value="1"/>
</dbReference>
<evidence type="ECO:0000256" key="12">
    <source>
        <dbReference type="ARBA" id="ARBA00034006"/>
    </source>
</evidence>
<feature type="domain" description="AAA+ ATPase" evidence="13">
    <location>
        <begin position="170"/>
        <end position="351"/>
    </location>
</feature>
<dbReference type="GO" id="GO:0030257">
    <property type="term" value="C:type III protein secretion system complex"/>
    <property type="evidence" value="ECO:0007669"/>
    <property type="project" value="InterPro"/>
</dbReference>
<evidence type="ECO:0000313" key="15">
    <source>
        <dbReference type="Proteomes" id="UP000585363"/>
    </source>
</evidence>
<proteinExistence type="inferred from homology"/>
<keyword evidence="8" id="KW-0843">Virulence</keyword>
<dbReference type="FunFam" id="3.40.50.12240:FF:000002">
    <property type="entry name" value="Flagellum-specific ATP synthase FliI"/>
    <property type="match status" value="1"/>
</dbReference>
<evidence type="ECO:0000256" key="9">
    <source>
        <dbReference type="ARBA" id="ARBA00024342"/>
    </source>
</evidence>
<dbReference type="Pfam" id="PF18269">
    <property type="entry name" value="T3SS_ATPase_C"/>
    <property type="match status" value="1"/>
</dbReference>
<reference evidence="14 15" key="1">
    <citation type="submission" date="2020-01" db="EMBL/GenBank/DDBJ databases">
        <authorList>
            <person name="Lee S.D."/>
        </authorList>
    </citation>
    <scope>NUCLEOTIDE SEQUENCE [LARGE SCALE GENOMIC DNA]</scope>
    <source>
        <strain evidence="14 15">SAP-1</strain>
    </source>
</reference>
<dbReference type="GO" id="GO:0016887">
    <property type="term" value="F:ATP hydrolysis activity"/>
    <property type="evidence" value="ECO:0007669"/>
    <property type="project" value="InterPro"/>
</dbReference>
<evidence type="ECO:0000256" key="6">
    <source>
        <dbReference type="ARBA" id="ARBA00022927"/>
    </source>
</evidence>
<reference evidence="14 15" key="2">
    <citation type="submission" date="2020-06" db="EMBL/GenBank/DDBJ databases">
        <title>Polyphasic characterization of a Rahnella strain isolated from tree sap.</title>
        <authorList>
            <person name="Kim I.S."/>
        </authorList>
    </citation>
    <scope>NUCLEOTIDE SEQUENCE [LARGE SCALE GENOMIC DNA]</scope>
    <source>
        <strain evidence="14 15">SAP-1</strain>
    </source>
</reference>
<comment type="caution">
    <text evidence="14">The sequence shown here is derived from an EMBL/GenBank/DDBJ whole genome shotgun (WGS) entry which is preliminary data.</text>
</comment>
<dbReference type="InterPro" id="IPR000194">
    <property type="entry name" value="ATPase_F1/V1/A1_a/bsu_nucl-bd"/>
</dbReference>
<dbReference type="Proteomes" id="UP000585363">
    <property type="component" value="Unassembled WGS sequence"/>
</dbReference>
<dbReference type="InterPro" id="IPR003593">
    <property type="entry name" value="AAA+_ATPase"/>
</dbReference>
<protein>
    <recommendedName>
        <fullName evidence="11">Type 3 secretion system ATPase</fullName>
        <ecNumber evidence="10">7.4.2.8</ecNumber>
    </recommendedName>
</protein>
<organism evidence="14 15">
    <name type="scientific">Rouxiella aceris</name>
    <dbReference type="NCBI Taxonomy" id="2703884"/>
    <lineage>
        <taxon>Bacteria</taxon>
        <taxon>Pseudomonadati</taxon>
        <taxon>Pseudomonadota</taxon>
        <taxon>Gammaproteobacteria</taxon>
        <taxon>Enterobacterales</taxon>
        <taxon>Yersiniaceae</taxon>
        <taxon>Rouxiella</taxon>
    </lineage>
</organism>
<dbReference type="InterPro" id="IPR050053">
    <property type="entry name" value="ATPase_alpha/beta_chains"/>
</dbReference>
<dbReference type="GO" id="GO:0046933">
    <property type="term" value="F:proton-transporting ATP synthase activity, rotational mechanism"/>
    <property type="evidence" value="ECO:0007669"/>
    <property type="project" value="TreeGrafter"/>
</dbReference>
<dbReference type="CDD" id="cd18117">
    <property type="entry name" value="ATP-synt_flagellum-secretory_path_III_N"/>
    <property type="match status" value="1"/>
</dbReference>
<evidence type="ECO:0000256" key="7">
    <source>
        <dbReference type="ARBA" id="ARBA00022967"/>
    </source>
</evidence>
<accession>A0A848MDT4</accession>
<sequence>MNNWQPAFEDWCKTQLNRLENSSPVTVYGRIKGIKGILLESYLPQARIGDLCKIQGHQREALLAEVVGFNPQYVLLSALGPLDGVAQEALVVPLYLPHTIKVSAHLLGNVLDGFGRPLEATGTGAFVINSNTPGAVKVLRPPIMASERPRIDSILTTGLRAIDGMLTLGIGQRIAVFAGAGCGKTTLLAELARNASCDVIVFALVGERGRELREFLEHELDAALRKKTVVVCATSDRSSMERTRAAFTATAIAEGFRDEGKDVLLIIDSLTRFARAQREIGLALGEPLGRGGLPPSVYTLLPDLVERAGRAPQGSITAIYSVLIEQDSMNDPVADEVRSLIDGHIILSRRLVQNSHFPAIDILQSLSRIMPNIVNQQQIDQANMVRRMMAAHNEVELLIRLGEYQQGNDKFTDNAINAQHLINDFLRQSLRDPADFTETLDSLEKVSQYGYE</sequence>
<evidence type="ECO:0000256" key="10">
    <source>
        <dbReference type="ARBA" id="ARBA00024382"/>
    </source>
</evidence>
<dbReference type="CDD" id="cd01136">
    <property type="entry name" value="ATPase_flagellum-secretory_path_III"/>
    <property type="match status" value="1"/>
</dbReference>
<keyword evidence="4" id="KW-0547">Nucleotide-binding</keyword>
<gene>
    <name evidence="14" type="ORF">GW590_00595</name>
</gene>
<dbReference type="Gene3D" id="3.40.50.12240">
    <property type="match status" value="1"/>
</dbReference>
<evidence type="ECO:0000256" key="4">
    <source>
        <dbReference type="ARBA" id="ARBA00022741"/>
    </source>
</evidence>
<comment type="catalytic activity">
    <reaction evidence="12">
        <text>ATP + H2O + cellular proteinSide 1 = ADP + phosphate + cellular proteinSide 2.</text>
        <dbReference type="EC" id="7.4.2.8"/>
    </reaction>
</comment>
<dbReference type="GO" id="GO:0030254">
    <property type="term" value="P:protein secretion by the type III secretion system"/>
    <property type="evidence" value="ECO:0007669"/>
    <property type="project" value="InterPro"/>
</dbReference>
<dbReference type="InterPro" id="IPR040627">
    <property type="entry name" value="T3SS_ATPase_C"/>
</dbReference>
<name>A0A848MDT4_9GAMM</name>